<reference evidence="3" key="3">
    <citation type="submission" date="2023-03" db="EMBL/GenBank/DDBJ databases">
        <title>Draft genome sequence of a Mycolicibacterium mageritense strain H4_3_1 isolated from a hybrid biological-inorganic system reactor.</title>
        <authorList>
            <person name="Feng X."/>
            <person name="Kazama D."/>
            <person name="Sato K."/>
            <person name="Kobayashi H."/>
        </authorList>
    </citation>
    <scope>NUCLEOTIDE SEQUENCE</scope>
    <source>
        <strain evidence="3">H4_3_1</strain>
    </source>
</reference>
<organism evidence="3 5">
    <name type="scientific">Mycolicibacterium mageritense</name>
    <name type="common">Mycobacterium mageritense</name>
    <dbReference type="NCBI Taxonomy" id="53462"/>
    <lineage>
        <taxon>Bacteria</taxon>
        <taxon>Bacillati</taxon>
        <taxon>Actinomycetota</taxon>
        <taxon>Actinomycetes</taxon>
        <taxon>Mycobacteriales</taxon>
        <taxon>Mycobacteriaceae</taxon>
        <taxon>Mycolicibacterium</taxon>
    </lineage>
</organism>
<dbReference type="EMBL" id="AP022567">
    <property type="protein sequence ID" value="BBX33378.1"/>
    <property type="molecule type" value="Genomic_DNA"/>
</dbReference>
<gene>
    <name evidence="3" type="ORF">hbim_01953</name>
    <name evidence="2" type="ORF">MMAGJ_26600</name>
</gene>
<evidence type="ECO:0000313" key="5">
    <source>
        <dbReference type="Proteomes" id="UP001241092"/>
    </source>
</evidence>
<evidence type="ECO:0000313" key="2">
    <source>
        <dbReference type="EMBL" id="BBX33378.1"/>
    </source>
</evidence>
<dbReference type="Proteomes" id="UP000465622">
    <property type="component" value="Chromosome"/>
</dbReference>
<proteinExistence type="predicted"/>
<accession>A0AAI8TNJ5</accession>
<keyword evidence="4" id="KW-1185">Reference proteome</keyword>
<dbReference type="EMBL" id="AP027452">
    <property type="protein sequence ID" value="BDY28023.1"/>
    <property type="molecule type" value="Genomic_DNA"/>
</dbReference>
<reference evidence="2" key="2">
    <citation type="submission" date="2020-02" db="EMBL/GenBank/DDBJ databases">
        <authorList>
            <person name="Matsumoto Y."/>
            <person name="Motooka D."/>
            <person name="Nakamura S."/>
        </authorList>
    </citation>
    <scope>NUCLEOTIDE SEQUENCE</scope>
    <source>
        <strain evidence="2">JCM 12375</strain>
    </source>
</reference>
<evidence type="ECO:0000256" key="1">
    <source>
        <dbReference type="SAM" id="MobiDB-lite"/>
    </source>
</evidence>
<protein>
    <submittedName>
        <fullName evidence="3">Uncharacterized protein</fullName>
    </submittedName>
</protein>
<reference evidence="2 4" key="1">
    <citation type="journal article" date="2019" name="Emerg. Microbes Infect.">
        <title>Comprehensive subspecies identification of 175 nontuberculous mycobacteria species based on 7547 genomic profiles.</title>
        <authorList>
            <person name="Matsumoto Y."/>
            <person name="Kinjo T."/>
            <person name="Motooka D."/>
            <person name="Nabeya D."/>
            <person name="Jung N."/>
            <person name="Uechi K."/>
            <person name="Horii T."/>
            <person name="Iida T."/>
            <person name="Fujita J."/>
            <person name="Nakamura S."/>
        </authorList>
    </citation>
    <scope>NUCLEOTIDE SEQUENCE [LARGE SCALE GENOMIC DNA]</scope>
    <source>
        <strain evidence="2 4">JCM 12375</strain>
    </source>
</reference>
<sequence>MLPPDVTGPFDATLSHECSCPRAYFDEPSGGELAGDGLHGGWGYSVLALKGSDGRETNPGLLSDDERTQCC</sequence>
<dbReference type="Proteomes" id="UP001241092">
    <property type="component" value="Chromosome"/>
</dbReference>
<name>A0AAI8TNJ5_MYCME</name>
<dbReference type="AlphaFoldDB" id="A0AAI8TNJ5"/>
<feature type="region of interest" description="Disordered" evidence="1">
    <location>
        <begin position="51"/>
        <end position="71"/>
    </location>
</feature>
<evidence type="ECO:0000313" key="3">
    <source>
        <dbReference type="EMBL" id="BDY28023.1"/>
    </source>
</evidence>
<evidence type="ECO:0000313" key="4">
    <source>
        <dbReference type="Proteomes" id="UP000465622"/>
    </source>
</evidence>